<dbReference type="HOGENOM" id="CLU_104312_1_0_1"/>
<evidence type="ECO:0000313" key="3">
    <source>
        <dbReference type="Proteomes" id="UP000054279"/>
    </source>
</evidence>
<feature type="domain" description="DUF6593" evidence="1">
    <location>
        <begin position="21"/>
        <end position="130"/>
    </location>
</feature>
<sequence length="174" mass="20297">MLPSGNDCYDLYFFGEGQVQNNPRHTNIIGYEGDHPMFFQFFTILSQSSTQTRIYRDQREVAKLDWTAGTHLGMLTIGRRQVHMGQLLTNTSVRSFNLSTDGTTFEWRRTQTHDYELYSPGNRRIATYSRVTYQTRWGACHGLFRYSFKSQDALLLEALISLCLNRWIDMNNSL</sequence>
<protein>
    <recommendedName>
        <fullName evidence="1">DUF6593 domain-containing protein</fullName>
    </recommendedName>
</protein>
<gene>
    <name evidence="2" type="ORF">M422DRAFT_36606</name>
</gene>
<dbReference type="Pfam" id="PF20236">
    <property type="entry name" value="DUF6593"/>
    <property type="match status" value="1"/>
</dbReference>
<proteinExistence type="predicted"/>
<evidence type="ECO:0000313" key="2">
    <source>
        <dbReference type="EMBL" id="KIJ30300.1"/>
    </source>
</evidence>
<dbReference type="OrthoDB" id="3183898at2759"/>
<evidence type="ECO:0000259" key="1">
    <source>
        <dbReference type="Pfam" id="PF20236"/>
    </source>
</evidence>
<reference evidence="2 3" key="1">
    <citation type="submission" date="2014-06" db="EMBL/GenBank/DDBJ databases">
        <title>Evolutionary Origins and Diversification of the Mycorrhizal Mutualists.</title>
        <authorList>
            <consortium name="DOE Joint Genome Institute"/>
            <consortium name="Mycorrhizal Genomics Consortium"/>
            <person name="Kohler A."/>
            <person name="Kuo A."/>
            <person name="Nagy L.G."/>
            <person name="Floudas D."/>
            <person name="Copeland A."/>
            <person name="Barry K.W."/>
            <person name="Cichocki N."/>
            <person name="Veneault-Fourrey C."/>
            <person name="LaButti K."/>
            <person name="Lindquist E.A."/>
            <person name="Lipzen A."/>
            <person name="Lundell T."/>
            <person name="Morin E."/>
            <person name="Murat C."/>
            <person name="Riley R."/>
            <person name="Ohm R."/>
            <person name="Sun H."/>
            <person name="Tunlid A."/>
            <person name="Henrissat B."/>
            <person name="Grigoriev I.V."/>
            <person name="Hibbett D.S."/>
            <person name="Martin F."/>
        </authorList>
    </citation>
    <scope>NUCLEOTIDE SEQUENCE [LARGE SCALE GENOMIC DNA]</scope>
    <source>
        <strain evidence="2 3">SS14</strain>
    </source>
</reference>
<dbReference type="InterPro" id="IPR046528">
    <property type="entry name" value="DUF6593"/>
</dbReference>
<keyword evidence="3" id="KW-1185">Reference proteome</keyword>
<name>A0A0C9UYS1_SPHS4</name>
<accession>A0A0C9UYS1</accession>
<dbReference type="Proteomes" id="UP000054279">
    <property type="component" value="Unassembled WGS sequence"/>
</dbReference>
<dbReference type="EMBL" id="KN837264">
    <property type="protein sequence ID" value="KIJ30300.1"/>
    <property type="molecule type" value="Genomic_DNA"/>
</dbReference>
<dbReference type="AlphaFoldDB" id="A0A0C9UYS1"/>
<organism evidence="2 3">
    <name type="scientific">Sphaerobolus stellatus (strain SS14)</name>
    <dbReference type="NCBI Taxonomy" id="990650"/>
    <lineage>
        <taxon>Eukaryota</taxon>
        <taxon>Fungi</taxon>
        <taxon>Dikarya</taxon>
        <taxon>Basidiomycota</taxon>
        <taxon>Agaricomycotina</taxon>
        <taxon>Agaricomycetes</taxon>
        <taxon>Phallomycetidae</taxon>
        <taxon>Geastrales</taxon>
        <taxon>Sphaerobolaceae</taxon>
        <taxon>Sphaerobolus</taxon>
    </lineage>
</organism>